<evidence type="ECO:0000256" key="6">
    <source>
        <dbReference type="ARBA" id="ARBA00023015"/>
    </source>
</evidence>
<evidence type="ECO:0000313" key="15">
    <source>
        <dbReference type="Proteomes" id="UP001610335"/>
    </source>
</evidence>
<dbReference type="PANTHER" id="PTHR40626:SF36">
    <property type="entry name" value="TRANSCRIPTION FACTOR WITH C2H2 AND ZN(2)-CYS(6) DNA BINDING DOMAIN (EUROFUNG)"/>
    <property type="match status" value="1"/>
</dbReference>
<feature type="domain" description="C2H2-type" evidence="13">
    <location>
        <begin position="8"/>
        <end position="37"/>
    </location>
</feature>
<dbReference type="Pfam" id="PF00096">
    <property type="entry name" value="zf-C2H2"/>
    <property type="match status" value="2"/>
</dbReference>
<gene>
    <name evidence="14" type="ORF">BDW59DRAFT_143631</name>
</gene>
<evidence type="ECO:0000256" key="10">
    <source>
        <dbReference type="PROSITE-ProRule" id="PRU00042"/>
    </source>
</evidence>
<evidence type="ECO:0000256" key="1">
    <source>
        <dbReference type="ARBA" id="ARBA00004123"/>
    </source>
</evidence>
<dbReference type="SMART" id="SM00066">
    <property type="entry name" value="GAL4"/>
    <property type="match status" value="1"/>
</dbReference>
<comment type="subcellular location">
    <subcellularLocation>
        <location evidence="1">Nucleus</location>
    </subcellularLocation>
</comment>
<dbReference type="CDD" id="cd00067">
    <property type="entry name" value="GAL4"/>
    <property type="match status" value="1"/>
</dbReference>
<proteinExistence type="predicted"/>
<evidence type="ECO:0000256" key="11">
    <source>
        <dbReference type="SAM" id="MobiDB-lite"/>
    </source>
</evidence>
<evidence type="ECO:0000256" key="3">
    <source>
        <dbReference type="ARBA" id="ARBA00022737"/>
    </source>
</evidence>
<evidence type="ECO:0000256" key="7">
    <source>
        <dbReference type="ARBA" id="ARBA00023125"/>
    </source>
</evidence>
<accession>A0ABR4IMJ8</accession>
<feature type="domain" description="Zn(2)-C6 fungal-type" evidence="12">
    <location>
        <begin position="74"/>
        <end position="103"/>
    </location>
</feature>
<sequence length="434" mass="49943">MSTLQPTFQCQFPGCGLSYRRKEHLNRHARRHFQTMSFQCPFCDRSFARNDTLRQHVHGHHKNKELLPGRATRACNYCRSRRSRCNGRAPCEACLNREIQCSLVRSSQRHGIERQESPTVNTATRTSGQPNYQHTPYASSTRLGPVHDSDLTEKSPARNLPYIQAYFEKFHPHWPFLHRATFDPDHEPAFLLQSVIMMGLWVIGDENSQRAAMSLHGNLTLSIYQQRDKWVSSTQHARQQQYQDDAFESFSSWPMALYQGILLQIIFALLTSSKDQLDLQLTRTLPETPTQLLIALVHSCLKRNMFFYPSMLAQFNSTSVPEVYIWLGIEEVKRFTLALYKVCRQCRVDDTRLLDSGMSSNPRREPHSQGGCLLSLVDLQFALPDSDELWHASSDLAARVAENLSAFSNKNIEVNWISQTSRLLQPNDGGFHWI</sequence>
<dbReference type="InterPro" id="IPR051059">
    <property type="entry name" value="VerF-like"/>
</dbReference>
<evidence type="ECO:0000259" key="12">
    <source>
        <dbReference type="PROSITE" id="PS50048"/>
    </source>
</evidence>
<dbReference type="PROSITE" id="PS00028">
    <property type="entry name" value="ZINC_FINGER_C2H2_1"/>
    <property type="match status" value="2"/>
</dbReference>
<organism evidence="14 15">
    <name type="scientific">Aspergillus cavernicola</name>
    <dbReference type="NCBI Taxonomy" id="176166"/>
    <lineage>
        <taxon>Eukaryota</taxon>
        <taxon>Fungi</taxon>
        <taxon>Dikarya</taxon>
        <taxon>Ascomycota</taxon>
        <taxon>Pezizomycotina</taxon>
        <taxon>Eurotiomycetes</taxon>
        <taxon>Eurotiomycetidae</taxon>
        <taxon>Eurotiales</taxon>
        <taxon>Aspergillaceae</taxon>
        <taxon>Aspergillus</taxon>
        <taxon>Aspergillus subgen. Nidulantes</taxon>
    </lineage>
</organism>
<dbReference type="Proteomes" id="UP001610335">
    <property type="component" value="Unassembled WGS sequence"/>
</dbReference>
<keyword evidence="15" id="KW-1185">Reference proteome</keyword>
<dbReference type="Pfam" id="PF04082">
    <property type="entry name" value="Fungal_trans"/>
    <property type="match status" value="1"/>
</dbReference>
<keyword evidence="4 10" id="KW-0863">Zinc-finger</keyword>
<dbReference type="SUPFAM" id="SSF57667">
    <property type="entry name" value="beta-beta-alpha zinc fingers"/>
    <property type="match status" value="1"/>
</dbReference>
<keyword evidence="7" id="KW-0238">DNA-binding</keyword>
<evidence type="ECO:0000259" key="13">
    <source>
        <dbReference type="PROSITE" id="PS50157"/>
    </source>
</evidence>
<evidence type="ECO:0000256" key="8">
    <source>
        <dbReference type="ARBA" id="ARBA00023163"/>
    </source>
</evidence>
<dbReference type="Gene3D" id="4.10.240.10">
    <property type="entry name" value="Zn(2)-C6 fungal-type DNA-binding domain"/>
    <property type="match status" value="1"/>
</dbReference>
<dbReference type="PROSITE" id="PS50157">
    <property type="entry name" value="ZINC_FINGER_C2H2_2"/>
    <property type="match status" value="2"/>
</dbReference>
<protein>
    <recommendedName>
        <fullName evidence="16">C2H2 type zinc finger domain protein</fullName>
    </recommendedName>
</protein>
<dbReference type="InterPro" id="IPR013087">
    <property type="entry name" value="Znf_C2H2_type"/>
</dbReference>
<evidence type="ECO:0000256" key="5">
    <source>
        <dbReference type="ARBA" id="ARBA00022833"/>
    </source>
</evidence>
<keyword evidence="8" id="KW-0804">Transcription</keyword>
<evidence type="ECO:0000313" key="14">
    <source>
        <dbReference type="EMBL" id="KAL2827998.1"/>
    </source>
</evidence>
<dbReference type="PANTHER" id="PTHR40626">
    <property type="entry name" value="MIP31509P"/>
    <property type="match status" value="1"/>
</dbReference>
<evidence type="ECO:0000256" key="9">
    <source>
        <dbReference type="ARBA" id="ARBA00023242"/>
    </source>
</evidence>
<dbReference type="InterPro" id="IPR007219">
    <property type="entry name" value="XnlR_reg_dom"/>
</dbReference>
<reference evidence="14 15" key="1">
    <citation type="submission" date="2024-07" db="EMBL/GenBank/DDBJ databases">
        <title>Section-level genome sequencing and comparative genomics of Aspergillus sections Usti and Cavernicolus.</title>
        <authorList>
            <consortium name="Lawrence Berkeley National Laboratory"/>
            <person name="Nybo J.L."/>
            <person name="Vesth T.C."/>
            <person name="Theobald S."/>
            <person name="Frisvad J.C."/>
            <person name="Larsen T.O."/>
            <person name="Kjaerboelling I."/>
            <person name="Rothschild-Mancinelli K."/>
            <person name="Lyhne E.K."/>
            <person name="Kogle M.E."/>
            <person name="Barry K."/>
            <person name="Clum A."/>
            <person name="Na H."/>
            <person name="Ledsgaard L."/>
            <person name="Lin J."/>
            <person name="Lipzen A."/>
            <person name="Kuo A."/>
            <person name="Riley R."/>
            <person name="Mondo S."/>
            <person name="LaButti K."/>
            <person name="Haridas S."/>
            <person name="Pangalinan J."/>
            <person name="Salamov A.A."/>
            <person name="Simmons B.A."/>
            <person name="Magnuson J.K."/>
            <person name="Chen J."/>
            <person name="Drula E."/>
            <person name="Henrissat B."/>
            <person name="Wiebenga A."/>
            <person name="Lubbers R.J."/>
            <person name="Gomes A.C."/>
            <person name="Makela M.R."/>
            <person name="Stajich J."/>
            <person name="Grigoriev I.V."/>
            <person name="Mortensen U.H."/>
            <person name="De vries R.P."/>
            <person name="Baker S.E."/>
            <person name="Andersen M.R."/>
        </authorList>
    </citation>
    <scope>NUCLEOTIDE SEQUENCE [LARGE SCALE GENOMIC DNA]</scope>
    <source>
        <strain evidence="14 15">CBS 600.67</strain>
    </source>
</reference>
<keyword evidence="3" id="KW-0677">Repeat</keyword>
<dbReference type="Gene3D" id="3.30.160.60">
    <property type="entry name" value="Classic Zinc Finger"/>
    <property type="match status" value="2"/>
</dbReference>
<dbReference type="InterPro" id="IPR001138">
    <property type="entry name" value="Zn2Cys6_DnaBD"/>
</dbReference>
<feature type="compositionally biased region" description="Polar residues" evidence="11">
    <location>
        <begin position="117"/>
        <end position="133"/>
    </location>
</feature>
<keyword evidence="2" id="KW-0479">Metal-binding</keyword>
<name>A0ABR4IMJ8_9EURO</name>
<dbReference type="Pfam" id="PF00172">
    <property type="entry name" value="Zn_clus"/>
    <property type="match status" value="1"/>
</dbReference>
<keyword evidence="6" id="KW-0805">Transcription regulation</keyword>
<dbReference type="PROSITE" id="PS50048">
    <property type="entry name" value="ZN2_CY6_FUNGAL_2"/>
    <property type="match status" value="1"/>
</dbReference>
<dbReference type="InterPro" id="IPR036864">
    <property type="entry name" value="Zn2-C6_fun-type_DNA-bd_sf"/>
</dbReference>
<dbReference type="InterPro" id="IPR036236">
    <property type="entry name" value="Znf_C2H2_sf"/>
</dbReference>
<feature type="domain" description="C2H2-type" evidence="13">
    <location>
        <begin position="38"/>
        <end position="65"/>
    </location>
</feature>
<dbReference type="SUPFAM" id="SSF57701">
    <property type="entry name" value="Zn2/Cys6 DNA-binding domain"/>
    <property type="match status" value="1"/>
</dbReference>
<evidence type="ECO:0008006" key="16">
    <source>
        <dbReference type="Google" id="ProtNLM"/>
    </source>
</evidence>
<evidence type="ECO:0000256" key="4">
    <source>
        <dbReference type="ARBA" id="ARBA00022771"/>
    </source>
</evidence>
<dbReference type="SMART" id="SM00355">
    <property type="entry name" value="ZnF_C2H2"/>
    <property type="match status" value="2"/>
</dbReference>
<keyword evidence="9" id="KW-0539">Nucleus</keyword>
<comment type="caution">
    <text evidence="14">The sequence shown here is derived from an EMBL/GenBank/DDBJ whole genome shotgun (WGS) entry which is preliminary data.</text>
</comment>
<dbReference type="PROSITE" id="PS00463">
    <property type="entry name" value="ZN2_CY6_FUNGAL_1"/>
    <property type="match status" value="1"/>
</dbReference>
<keyword evidence="5" id="KW-0862">Zinc</keyword>
<feature type="region of interest" description="Disordered" evidence="11">
    <location>
        <begin position="110"/>
        <end position="133"/>
    </location>
</feature>
<evidence type="ECO:0000256" key="2">
    <source>
        <dbReference type="ARBA" id="ARBA00022723"/>
    </source>
</evidence>
<dbReference type="EMBL" id="JBFXLS010000022">
    <property type="protein sequence ID" value="KAL2827998.1"/>
    <property type="molecule type" value="Genomic_DNA"/>
</dbReference>